<dbReference type="Pfam" id="PF09346">
    <property type="entry name" value="SMI1_KNR4"/>
    <property type="match status" value="1"/>
</dbReference>
<dbReference type="SMART" id="SM00860">
    <property type="entry name" value="SMI1_KNR4"/>
    <property type="match status" value="1"/>
</dbReference>
<accession>A0A5J6FI55</accession>
<feature type="domain" description="Knr4/Smi1-like" evidence="2">
    <location>
        <begin position="10"/>
        <end position="147"/>
    </location>
</feature>
<protein>
    <submittedName>
        <fullName evidence="3">SMI1/KNR4 family protein</fullName>
    </submittedName>
</protein>
<proteinExistence type="predicted"/>
<evidence type="ECO:0000313" key="3">
    <source>
        <dbReference type="EMBL" id="QEU76012.1"/>
    </source>
</evidence>
<evidence type="ECO:0000313" key="4">
    <source>
        <dbReference type="Proteomes" id="UP000326178"/>
    </source>
</evidence>
<dbReference type="Proteomes" id="UP000326178">
    <property type="component" value="Chromosome"/>
</dbReference>
<organism evidence="3 4">
    <name type="scientific">Streptomyces nitrosporeus</name>
    <dbReference type="NCBI Taxonomy" id="28894"/>
    <lineage>
        <taxon>Bacteria</taxon>
        <taxon>Bacillati</taxon>
        <taxon>Actinomycetota</taxon>
        <taxon>Actinomycetes</taxon>
        <taxon>Kitasatosporales</taxon>
        <taxon>Streptomycetaceae</taxon>
        <taxon>Streptomyces</taxon>
    </lineage>
</organism>
<dbReference type="InterPro" id="IPR018958">
    <property type="entry name" value="Knr4/Smi1-like_dom"/>
</dbReference>
<dbReference type="KEGG" id="snk:CP967_32205"/>
<keyword evidence="4" id="KW-1185">Reference proteome</keyword>
<dbReference type="Gene3D" id="3.40.1580.10">
    <property type="entry name" value="SMI1/KNR4-like"/>
    <property type="match status" value="1"/>
</dbReference>
<feature type="region of interest" description="Disordered" evidence="1">
    <location>
        <begin position="152"/>
        <end position="174"/>
    </location>
</feature>
<sequence>MPVIWTPRGSLTEADLRALEAELGTVLPGDYRAWLAATNGAGFPERAWIPEHEIFAEETLWGYRTARADTDLVEGRRRTRDVFTDDYTAITRTLSGYLAVKTGGEDRGSVWEFDIDRMREDGHYDPVAVCTRTLVRLADDFTGFLELWETDRSAESLGPPEHPGPEPGRAGADG</sequence>
<dbReference type="InterPro" id="IPR037883">
    <property type="entry name" value="Knr4/Smi1-like_sf"/>
</dbReference>
<dbReference type="EMBL" id="CP023702">
    <property type="protein sequence ID" value="QEU76012.1"/>
    <property type="molecule type" value="Genomic_DNA"/>
</dbReference>
<reference evidence="3 4" key="1">
    <citation type="submission" date="2017-09" db="EMBL/GenBank/DDBJ databases">
        <authorList>
            <person name="Lee N."/>
            <person name="Cho B.-K."/>
        </authorList>
    </citation>
    <scope>NUCLEOTIDE SEQUENCE [LARGE SCALE GENOMIC DNA]</scope>
    <source>
        <strain evidence="3 4">ATCC 12769</strain>
    </source>
</reference>
<dbReference type="RefSeq" id="WP_150491327.1">
    <property type="nucleotide sequence ID" value="NZ_BMUV01000029.1"/>
</dbReference>
<dbReference type="SUPFAM" id="SSF160631">
    <property type="entry name" value="SMI1/KNR4-like"/>
    <property type="match status" value="1"/>
</dbReference>
<evidence type="ECO:0000259" key="2">
    <source>
        <dbReference type="SMART" id="SM00860"/>
    </source>
</evidence>
<dbReference type="AlphaFoldDB" id="A0A5J6FI55"/>
<evidence type="ECO:0000256" key="1">
    <source>
        <dbReference type="SAM" id="MobiDB-lite"/>
    </source>
</evidence>
<dbReference type="OrthoDB" id="4350352at2"/>
<name>A0A5J6FI55_9ACTN</name>
<gene>
    <name evidence="3" type="ORF">CP967_32205</name>
</gene>